<keyword evidence="4 7" id="KW-0472">Membrane</keyword>
<comment type="similarity">
    <text evidence="5">Belongs to the TMEM179 family.</text>
</comment>
<keyword evidence="2 7" id="KW-0812">Transmembrane</keyword>
<keyword evidence="3 7" id="KW-1133">Transmembrane helix</keyword>
<feature type="transmembrane region" description="Helical" evidence="7">
    <location>
        <begin position="101"/>
        <end position="128"/>
    </location>
</feature>
<name>A0A0B7A400_9EUPU</name>
<gene>
    <name evidence="9" type="primary">ORF95793</name>
    <name evidence="8" type="synonym">ORF95789</name>
</gene>
<evidence type="ECO:0000256" key="4">
    <source>
        <dbReference type="ARBA" id="ARBA00023136"/>
    </source>
</evidence>
<evidence type="ECO:0000256" key="7">
    <source>
        <dbReference type="SAM" id="Phobius"/>
    </source>
</evidence>
<feature type="compositionally biased region" description="Low complexity" evidence="6">
    <location>
        <begin position="185"/>
        <end position="194"/>
    </location>
</feature>
<organism evidence="9">
    <name type="scientific">Arion vulgaris</name>
    <dbReference type="NCBI Taxonomy" id="1028688"/>
    <lineage>
        <taxon>Eukaryota</taxon>
        <taxon>Metazoa</taxon>
        <taxon>Spiralia</taxon>
        <taxon>Lophotrochozoa</taxon>
        <taxon>Mollusca</taxon>
        <taxon>Gastropoda</taxon>
        <taxon>Heterobranchia</taxon>
        <taxon>Euthyneura</taxon>
        <taxon>Panpulmonata</taxon>
        <taxon>Eupulmonata</taxon>
        <taxon>Stylommatophora</taxon>
        <taxon>Helicina</taxon>
        <taxon>Arionoidea</taxon>
        <taxon>Arionidae</taxon>
        <taxon>Arion</taxon>
    </lineage>
</organism>
<evidence type="ECO:0000256" key="5">
    <source>
        <dbReference type="ARBA" id="ARBA00093776"/>
    </source>
</evidence>
<evidence type="ECO:0008006" key="10">
    <source>
        <dbReference type="Google" id="ProtNLM"/>
    </source>
</evidence>
<evidence type="ECO:0000256" key="3">
    <source>
        <dbReference type="ARBA" id="ARBA00022989"/>
    </source>
</evidence>
<evidence type="ECO:0000313" key="9">
    <source>
        <dbReference type="EMBL" id="CEK75503.1"/>
    </source>
</evidence>
<protein>
    <recommendedName>
        <fullName evidence="10">MARVEL domain-containing protein</fullName>
    </recommendedName>
</protein>
<comment type="subcellular location">
    <subcellularLocation>
        <location evidence="1">Membrane</location>
        <topology evidence="1">Multi-pass membrane protein</topology>
    </subcellularLocation>
</comment>
<dbReference type="Pfam" id="PF26158">
    <property type="entry name" value="Claudin_TMEM179-179B"/>
    <property type="match status" value="1"/>
</dbReference>
<dbReference type="EMBL" id="HACG01028638">
    <property type="protein sequence ID" value="CEK75503.1"/>
    <property type="molecule type" value="Transcribed_RNA"/>
</dbReference>
<accession>A0A0B7A400</accession>
<dbReference type="AlphaFoldDB" id="A0A0B7A400"/>
<feature type="transmembrane region" description="Helical" evidence="7">
    <location>
        <begin position="65"/>
        <end position="89"/>
    </location>
</feature>
<reference evidence="9" key="1">
    <citation type="submission" date="2014-12" db="EMBL/GenBank/DDBJ databases">
        <title>Insight into the proteome of Arion vulgaris.</title>
        <authorList>
            <person name="Aradska J."/>
            <person name="Bulat T."/>
            <person name="Smidak R."/>
            <person name="Sarate P."/>
            <person name="Gangsoo J."/>
            <person name="Sialana F."/>
            <person name="Bilban M."/>
            <person name="Lubec G."/>
        </authorList>
    </citation>
    <scope>NUCLEOTIDE SEQUENCE</scope>
    <source>
        <tissue evidence="9">Skin</tissue>
    </source>
</reference>
<evidence type="ECO:0000256" key="2">
    <source>
        <dbReference type="ARBA" id="ARBA00022692"/>
    </source>
</evidence>
<evidence type="ECO:0000256" key="1">
    <source>
        <dbReference type="ARBA" id="ARBA00004141"/>
    </source>
</evidence>
<dbReference type="InterPro" id="IPR059010">
    <property type="entry name" value="TMEM179-179B"/>
</dbReference>
<feature type="region of interest" description="Disordered" evidence="6">
    <location>
        <begin position="185"/>
        <end position="209"/>
    </location>
</feature>
<evidence type="ECO:0000256" key="6">
    <source>
        <dbReference type="SAM" id="MobiDB-lite"/>
    </source>
</evidence>
<proteinExistence type="inferred from homology"/>
<evidence type="ECO:0000313" key="8">
    <source>
        <dbReference type="EMBL" id="CEK75502.1"/>
    </source>
</evidence>
<feature type="transmembrane region" description="Helical" evidence="7">
    <location>
        <begin position="17"/>
        <end position="37"/>
    </location>
</feature>
<feature type="transmembrane region" description="Helical" evidence="7">
    <location>
        <begin position="148"/>
        <end position="169"/>
    </location>
</feature>
<sequence>MGVLDMFTENLVTRLRLIVYAVLVFFSFFIFVGVAVLKDKWFGQCILYFDGGYIAPPVSNCNYPMAIAIMLQLIYTLFRIVSLLLLVLGKFTPEMFLFSNILELVYVLIDIAATILTFIGACILSAGYNAAKKYIGDAALSAVNVAQAGSWISTFLWLFVAAIGVVYMLRSGKLPFMRSGGAAGTTNTGPTASNAPPPDTLPNYDPPKY</sequence>
<dbReference type="EMBL" id="HACG01028637">
    <property type="protein sequence ID" value="CEK75502.1"/>
    <property type="molecule type" value="Transcribed_RNA"/>
</dbReference>